<dbReference type="EMBL" id="BK015387">
    <property type="protein sequence ID" value="DAE04406.1"/>
    <property type="molecule type" value="Genomic_DNA"/>
</dbReference>
<feature type="transmembrane region" description="Helical" evidence="1">
    <location>
        <begin position="6"/>
        <end position="27"/>
    </location>
</feature>
<accession>A0A8S5PBF9</accession>
<reference evidence="2" key="1">
    <citation type="journal article" date="2021" name="Proc. Natl. Acad. Sci. U.S.A.">
        <title>A Catalog of Tens of Thousands of Viruses from Human Metagenomes Reveals Hidden Associations with Chronic Diseases.</title>
        <authorList>
            <person name="Tisza M.J."/>
            <person name="Buck C.B."/>
        </authorList>
    </citation>
    <scope>NUCLEOTIDE SEQUENCE</scope>
    <source>
        <strain evidence="2">CtBrv3</strain>
    </source>
</reference>
<evidence type="ECO:0000256" key="1">
    <source>
        <dbReference type="SAM" id="Phobius"/>
    </source>
</evidence>
<evidence type="ECO:0000313" key="2">
    <source>
        <dbReference type="EMBL" id="DAE04406.1"/>
    </source>
</evidence>
<keyword evidence="1" id="KW-1133">Transmembrane helix</keyword>
<name>A0A8S5PBF9_9CAUD</name>
<keyword evidence="1" id="KW-0812">Transmembrane</keyword>
<keyword evidence="1" id="KW-0472">Membrane</keyword>
<protein>
    <submittedName>
        <fullName evidence="2">Uncharacterized protein</fullName>
    </submittedName>
</protein>
<sequence>MDHIDILRMIVTAIIMNLVRILIDFIVMKIKKHL</sequence>
<proteinExistence type="predicted"/>
<organism evidence="2">
    <name type="scientific">Myoviridae sp. ctBrv3</name>
    <dbReference type="NCBI Taxonomy" id="2825047"/>
    <lineage>
        <taxon>Viruses</taxon>
        <taxon>Duplodnaviria</taxon>
        <taxon>Heunggongvirae</taxon>
        <taxon>Uroviricota</taxon>
        <taxon>Caudoviricetes</taxon>
    </lineage>
</organism>